<sequence>MKRWSDVLSVKRRPRGPAKRRRPKNNKDIPGMYLASLRTTVPAHPDLLAPSTCARTVRRTVTTSNGCVSGQVAKPNDVAQSSTALAASPARSRECRSSDAVPTTTSSPASGSA</sequence>
<evidence type="ECO:0000256" key="1">
    <source>
        <dbReference type="SAM" id="MobiDB-lite"/>
    </source>
</evidence>
<dbReference type="RefSeq" id="WP_165960302.1">
    <property type="nucleotide sequence ID" value="NZ_SLWS01000002.1"/>
</dbReference>
<dbReference type="EMBL" id="SLWS01000002">
    <property type="protein sequence ID" value="TCO61966.1"/>
    <property type="molecule type" value="Genomic_DNA"/>
</dbReference>
<name>A0A4R2JXA3_9PSEU</name>
<gene>
    <name evidence="2" type="ORF">EV192_102103</name>
</gene>
<accession>A0A4R2JXA3</accession>
<dbReference type="AlphaFoldDB" id="A0A4R2JXA3"/>
<protein>
    <submittedName>
        <fullName evidence="2">Uncharacterized protein</fullName>
    </submittedName>
</protein>
<dbReference type="Proteomes" id="UP000295680">
    <property type="component" value="Unassembled WGS sequence"/>
</dbReference>
<keyword evidence="3" id="KW-1185">Reference proteome</keyword>
<feature type="compositionally biased region" description="Low complexity" evidence="1">
    <location>
        <begin position="98"/>
        <end position="113"/>
    </location>
</feature>
<evidence type="ECO:0000313" key="2">
    <source>
        <dbReference type="EMBL" id="TCO61966.1"/>
    </source>
</evidence>
<feature type="region of interest" description="Disordered" evidence="1">
    <location>
        <begin position="1"/>
        <end position="30"/>
    </location>
</feature>
<organism evidence="2 3">
    <name type="scientific">Actinocrispum wychmicini</name>
    <dbReference type="NCBI Taxonomy" id="1213861"/>
    <lineage>
        <taxon>Bacteria</taxon>
        <taxon>Bacillati</taxon>
        <taxon>Actinomycetota</taxon>
        <taxon>Actinomycetes</taxon>
        <taxon>Pseudonocardiales</taxon>
        <taxon>Pseudonocardiaceae</taxon>
        <taxon>Actinocrispum</taxon>
    </lineage>
</organism>
<evidence type="ECO:0000313" key="3">
    <source>
        <dbReference type="Proteomes" id="UP000295680"/>
    </source>
</evidence>
<proteinExistence type="predicted"/>
<feature type="compositionally biased region" description="Basic residues" evidence="1">
    <location>
        <begin position="10"/>
        <end position="24"/>
    </location>
</feature>
<feature type="region of interest" description="Disordered" evidence="1">
    <location>
        <begin position="66"/>
        <end position="113"/>
    </location>
</feature>
<comment type="caution">
    <text evidence="2">The sequence shown here is derived from an EMBL/GenBank/DDBJ whole genome shotgun (WGS) entry which is preliminary data.</text>
</comment>
<reference evidence="2 3" key="1">
    <citation type="submission" date="2019-03" db="EMBL/GenBank/DDBJ databases">
        <title>Genomic Encyclopedia of Type Strains, Phase IV (KMG-IV): sequencing the most valuable type-strain genomes for metagenomic binning, comparative biology and taxonomic classification.</title>
        <authorList>
            <person name="Goeker M."/>
        </authorList>
    </citation>
    <scope>NUCLEOTIDE SEQUENCE [LARGE SCALE GENOMIC DNA]</scope>
    <source>
        <strain evidence="2 3">DSM 45934</strain>
    </source>
</reference>